<dbReference type="OrthoDB" id="9795329at2"/>
<sequence length="210" mass="23020">MFLIGQYDSPFTRRVAIALRLYGLAFEHRPWSTFGEGDKIAPYNPLRRVPTLVLDDGEALIESTAILDYLDELVGPEKAMIAVRGPERRHGLKICALATGLGDKAVSLVYERVLRKEPSKIWVDRCVSQVGGVLDVLEQERAGVITPYWFGTRIGHADIAVACVLRFAGEAHPALFPAARYPELAAHCARCEALPVFAEIAQPLAPPSGD</sequence>
<dbReference type="PROSITE" id="PS50404">
    <property type="entry name" value="GST_NTER"/>
    <property type="match status" value="1"/>
</dbReference>
<reference evidence="3 4" key="1">
    <citation type="submission" date="2016-11" db="EMBL/GenBank/DDBJ databases">
        <authorList>
            <person name="Jaros S."/>
            <person name="Januszkiewicz K."/>
            <person name="Wedrychowicz H."/>
        </authorList>
    </citation>
    <scope>NUCLEOTIDE SEQUENCE [LARGE SCALE GENOMIC DNA]</scope>
    <source>
        <strain evidence="3 4">GAS242</strain>
    </source>
</reference>
<dbReference type="InterPro" id="IPR036249">
    <property type="entry name" value="Thioredoxin-like_sf"/>
</dbReference>
<dbReference type="Gene3D" id="3.40.30.10">
    <property type="entry name" value="Glutaredoxin"/>
    <property type="match status" value="1"/>
</dbReference>
<keyword evidence="3" id="KW-0808">Transferase</keyword>
<gene>
    <name evidence="3" type="ORF">SAMN05444169_1122</name>
</gene>
<dbReference type="SUPFAM" id="SSF47616">
    <property type="entry name" value="GST C-terminal domain-like"/>
    <property type="match status" value="1"/>
</dbReference>
<dbReference type="Proteomes" id="UP000190675">
    <property type="component" value="Chromosome I"/>
</dbReference>
<dbReference type="EMBL" id="LT670818">
    <property type="protein sequence ID" value="SHG20604.1"/>
    <property type="molecule type" value="Genomic_DNA"/>
</dbReference>
<dbReference type="RefSeq" id="WP_079565094.1">
    <property type="nucleotide sequence ID" value="NZ_LT670818.1"/>
</dbReference>
<organism evidence="3 4">
    <name type="scientific">Bradyrhizobium erythrophlei</name>
    <dbReference type="NCBI Taxonomy" id="1437360"/>
    <lineage>
        <taxon>Bacteria</taxon>
        <taxon>Pseudomonadati</taxon>
        <taxon>Pseudomonadota</taxon>
        <taxon>Alphaproteobacteria</taxon>
        <taxon>Hyphomicrobiales</taxon>
        <taxon>Nitrobacteraceae</taxon>
        <taxon>Bradyrhizobium</taxon>
    </lineage>
</organism>
<accession>A0A1M5HX93</accession>
<evidence type="ECO:0000313" key="3">
    <source>
        <dbReference type="EMBL" id="SHG20604.1"/>
    </source>
</evidence>
<dbReference type="PROSITE" id="PS50405">
    <property type="entry name" value="GST_CTER"/>
    <property type="match status" value="1"/>
</dbReference>
<dbReference type="CDD" id="cd03205">
    <property type="entry name" value="GST_C_6"/>
    <property type="match status" value="1"/>
</dbReference>
<dbReference type="PANTHER" id="PTHR44051">
    <property type="entry name" value="GLUTATHIONE S-TRANSFERASE-RELATED"/>
    <property type="match status" value="1"/>
</dbReference>
<dbReference type="GO" id="GO:0016740">
    <property type="term" value="F:transferase activity"/>
    <property type="evidence" value="ECO:0007669"/>
    <property type="project" value="UniProtKB-KW"/>
</dbReference>
<protein>
    <submittedName>
        <fullName evidence="3">Glutathione S-transferase</fullName>
    </submittedName>
</protein>
<feature type="domain" description="GST N-terminal" evidence="1">
    <location>
        <begin position="1"/>
        <end position="78"/>
    </location>
</feature>
<dbReference type="AlphaFoldDB" id="A0A1M5HX93"/>
<name>A0A1M5HX93_9BRAD</name>
<dbReference type="InterPro" id="IPR036282">
    <property type="entry name" value="Glutathione-S-Trfase_C_sf"/>
</dbReference>
<proteinExistence type="predicted"/>
<dbReference type="Pfam" id="PF13417">
    <property type="entry name" value="GST_N_3"/>
    <property type="match status" value="1"/>
</dbReference>
<evidence type="ECO:0000259" key="1">
    <source>
        <dbReference type="PROSITE" id="PS50404"/>
    </source>
</evidence>
<dbReference type="SUPFAM" id="SSF52833">
    <property type="entry name" value="Thioredoxin-like"/>
    <property type="match status" value="1"/>
</dbReference>
<evidence type="ECO:0000259" key="2">
    <source>
        <dbReference type="PROSITE" id="PS50405"/>
    </source>
</evidence>
<dbReference type="InterPro" id="IPR040079">
    <property type="entry name" value="Glutathione_S-Trfase"/>
</dbReference>
<dbReference type="InterPro" id="IPR004045">
    <property type="entry name" value="Glutathione_S-Trfase_N"/>
</dbReference>
<dbReference type="CDD" id="cd00570">
    <property type="entry name" value="GST_N_family"/>
    <property type="match status" value="1"/>
</dbReference>
<dbReference type="Gene3D" id="1.20.1050.10">
    <property type="match status" value="1"/>
</dbReference>
<dbReference type="InterPro" id="IPR010987">
    <property type="entry name" value="Glutathione-S-Trfase_C-like"/>
</dbReference>
<feature type="domain" description="GST C-terminal" evidence="2">
    <location>
        <begin position="84"/>
        <end position="210"/>
    </location>
</feature>
<dbReference type="Pfam" id="PF13410">
    <property type="entry name" value="GST_C_2"/>
    <property type="match status" value="1"/>
</dbReference>
<evidence type="ECO:0000313" key="4">
    <source>
        <dbReference type="Proteomes" id="UP000190675"/>
    </source>
</evidence>
<dbReference type="SFLD" id="SFLDS00019">
    <property type="entry name" value="Glutathione_Transferase_(cytos"/>
    <property type="match status" value="1"/>
</dbReference>
<dbReference type="PANTHER" id="PTHR44051:SF8">
    <property type="entry name" value="GLUTATHIONE S-TRANSFERASE GSTA"/>
    <property type="match status" value="1"/>
</dbReference>